<organism evidence="1 2">
    <name type="scientific">Araneus ventricosus</name>
    <name type="common">Orbweaver spider</name>
    <name type="synonym">Epeira ventricosa</name>
    <dbReference type="NCBI Taxonomy" id="182803"/>
    <lineage>
        <taxon>Eukaryota</taxon>
        <taxon>Metazoa</taxon>
        <taxon>Ecdysozoa</taxon>
        <taxon>Arthropoda</taxon>
        <taxon>Chelicerata</taxon>
        <taxon>Arachnida</taxon>
        <taxon>Araneae</taxon>
        <taxon>Araneomorphae</taxon>
        <taxon>Entelegynae</taxon>
        <taxon>Araneoidea</taxon>
        <taxon>Araneidae</taxon>
        <taxon>Araneus</taxon>
    </lineage>
</organism>
<dbReference type="EMBL" id="BGPR01000019">
    <property type="protein sequence ID" value="GBL79686.1"/>
    <property type="molecule type" value="Genomic_DNA"/>
</dbReference>
<gene>
    <name evidence="1" type="ORF">AVEN_18221_1</name>
</gene>
<dbReference type="Proteomes" id="UP000499080">
    <property type="component" value="Unassembled WGS sequence"/>
</dbReference>
<evidence type="ECO:0000313" key="2">
    <source>
        <dbReference type="Proteomes" id="UP000499080"/>
    </source>
</evidence>
<comment type="caution">
    <text evidence="1">The sequence shown here is derived from an EMBL/GenBank/DDBJ whole genome shotgun (WGS) entry which is preliminary data.</text>
</comment>
<evidence type="ECO:0000313" key="1">
    <source>
        <dbReference type="EMBL" id="GBL79686.1"/>
    </source>
</evidence>
<dbReference type="AlphaFoldDB" id="A0A4Y2AKA7"/>
<protein>
    <submittedName>
        <fullName evidence="1">Uncharacterized protein</fullName>
    </submittedName>
</protein>
<sequence length="146" mass="17021">MERNIVLYTKGVTTHHLEEDHQPSHTTAYVTRGKRIWPVYDRKRHIRLYAQGVIRPIIDQPIPLPMSPEEGEFGNHKRVTPINLSKLIKFELPGRHDKIRTPPIIVPHSRGSCDDPSDRCTIRYLEEIIRSYTLIYPTGKEDSPYL</sequence>
<reference evidence="1 2" key="1">
    <citation type="journal article" date="2019" name="Sci. Rep.">
        <title>Orb-weaving spider Araneus ventricosus genome elucidates the spidroin gene catalogue.</title>
        <authorList>
            <person name="Kono N."/>
            <person name="Nakamura H."/>
            <person name="Ohtoshi R."/>
            <person name="Moran D.A.P."/>
            <person name="Shinohara A."/>
            <person name="Yoshida Y."/>
            <person name="Fujiwara M."/>
            <person name="Mori M."/>
            <person name="Tomita M."/>
            <person name="Arakawa K."/>
        </authorList>
    </citation>
    <scope>NUCLEOTIDE SEQUENCE [LARGE SCALE GENOMIC DNA]</scope>
</reference>
<accession>A0A4Y2AKA7</accession>
<keyword evidence="2" id="KW-1185">Reference proteome</keyword>
<name>A0A4Y2AKA7_ARAVE</name>
<proteinExistence type="predicted"/>